<dbReference type="NCBIfam" id="TIGR02587">
    <property type="entry name" value="TIGR02587 family membrane protein"/>
    <property type="match status" value="1"/>
</dbReference>
<protein>
    <submittedName>
        <fullName evidence="2">Putative integral membrane protein (TIGR02587 family)</fullName>
    </submittedName>
</protein>
<comment type="caution">
    <text evidence="2">The sequence shown here is derived from an EMBL/GenBank/DDBJ whole genome shotgun (WGS) entry which is preliminary data.</text>
</comment>
<keyword evidence="1" id="KW-1133">Transmembrane helix</keyword>
<organism evidence="2 3">
    <name type="scientific">Rhizobium soli</name>
    <dbReference type="NCBI Taxonomy" id="424798"/>
    <lineage>
        <taxon>Bacteria</taxon>
        <taxon>Pseudomonadati</taxon>
        <taxon>Pseudomonadota</taxon>
        <taxon>Alphaproteobacteria</taxon>
        <taxon>Hyphomicrobiales</taxon>
        <taxon>Rhizobiaceae</taxon>
        <taxon>Rhizobium/Agrobacterium group</taxon>
        <taxon>Rhizobium</taxon>
    </lineage>
</organism>
<dbReference type="InterPro" id="IPR013416">
    <property type="entry name" value="CHP02587_IM"/>
</dbReference>
<sequence>MGGTASIENSKTQADGELRRFLVGLGRGAAGAMLFGIPMLMTMELWELGFYIEQSRLLILLLVNIPLLIVLAHLIGFERTSTFWQAVRDALTAFALGIVMSGAALVMLGVLKADMPMATIIGKIAIQAVPASIGAMLGRSQLGGEDNADDEDDEASRSSDAVSDSLSTNYVRELFLMAIGALFLNLNVAPTEEVVLISYKMMNWHGVVTILVSIAIMHCFVYAVSFRGGHRMPEDSSRWPIFFRYTLPGYMVAMLVSLYVLWIFGRLDGMAATPVLISVIVLSFPGAIGAAAARLIL</sequence>
<dbReference type="InterPro" id="IPR024464">
    <property type="entry name" value="DUF2391"/>
</dbReference>
<evidence type="ECO:0000256" key="1">
    <source>
        <dbReference type="SAM" id="Phobius"/>
    </source>
</evidence>
<feature type="transmembrane region" description="Helical" evidence="1">
    <location>
        <begin position="57"/>
        <end position="77"/>
    </location>
</feature>
<feature type="transmembrane region" description="Helical" evidence="1">
    <location>
        <begin position="21"/>
        <end position="41"/>
    </location>
</feature>
<proteinExistence type="predicted"/>
<keyword evidence="3" id="KW-1185">Reference proteome</keyword>
<feature type="transmembrane region" description="Helical" evidence="1">
    <location>
        <begin position="174"/>
        <end position="190"/>
    </location>
</feature>
<dbReference type="RefSeq" id="WP_246454073.1">
    <property type="nucleotide sequence ID" value="NZ_JACHBU010000006.1"/>
</dbReference>
<dbReference type="Pfam" id="PF09622">
    <property type="entry name" value="DUF2391"/>
    <property type="match status" value="1"/>
</dbReference>
<evidence type="ECO:0000313" key="2">
    <source>
        <dbReference type="EMBL" id="MBB6510023.1"/>
    </source>
</evidence>
<accession>A0A7X0JLX2</accession>
<keyword evidence="1" id="KW-0472">Membrane</keyword>
<reference evidence="2 3" key="1">
    <citation type="submission" date="2020-08" db="EMBL/GenBank/DDBJ databases">
        <title>The Agave Microbiome: Exploring the role of microbial communities in plant adaptations to desert environments.</title>
        <authorList>
            <person name="Partida-Martinez L.P."/>
        </authorList>
    </citation>
    <scope>NUCLEOTIDE SEQUENCE [LARGE SCALE GENOMIC DNA]</scope>
    <source>
        <strain evidence="2 3">AS3.12</strain>
    </source>
</reference>
<feature type="transmembrane region" description="Helical" evidence="1">
    <location>
        <begin position="202"/>
        <end position="224"/>
    </location>
</feature>
<gene>
    <name evidence="2" type="ORF">F4695_003407</name>
</gene>
<feature type="transmembrane region" description="Helical" evidence="1">
    <location>
        <begin position="89"/>
        <end position="111"/>
    </location>
</feature>
<keyword evidence="1" id="KW-0812">Transmembrane</keyword>
<name>A0A7X0JLX2_9HYPH</name>
<dbReference type="EMBL" id="JACHBU010000006">
    <property type="protein sequence ID" value="MBB6510023.1"/>
    <property type="molecule type" value="Genomic_DNA"/>
</dbReference>
<evidence type="ECO:0000313" key="3">
    <source>
        <dbReference type="Proteomes" id="UP000585437"/>
    </source>
</evidence>
<dbReference type="AlphaFoldDB" id="A0A7X0JLX2"/>
<feature type="transmembrane region" description="Helical" evidence="1">
    <location>
        <begin position="245"/>
        <end position="265"/>
    </location>
</feature>
<dbReference type="Proteomes" id="UP000585437">
    <property type="component" value="Unassembled WGS sequence"/>
</dbReference>
<feature type="transmembrane region" description="Helical" evidence="1">
    <location>
        <begin position="271"/>
        <end position="296"/>
    </location>
</feature>